<evidence type="ECO:0000313" key="2">
    <source>
        <dbReference type="Proteomes" id="UP000503349"/>
    </source>
</evidence>
<protein>
    <submittedName>
        <fullName evidence="1">Uncharacterized protein</fullName>
    </submittedName>
</protein>
<accession>A0A6G1PVJ3</accession>
<organism evidence="1 2">
    <name type="scientific">Channa argus</name>
    <name type="common">Northern snakehead</name>
    <name type="synonym">Ophicephalus argus</name>
    <dbReference type="NCBI Taxonomy" id="215402"/>
    <lineage>
        <taxon>Eukaryota</taxon>
        <taxon>Metazoa</taxon>
        <taxon>Chordata</taxon>
        <taxon>Craniata</taxon>
        <taxon>Vertebrata</taxon>
        <taxon>Euteleostomi</taxon>
        <taxon>Actinopterygii</taxon>
        <taxon>Neopterygii</taxon>
        <taxon>Teleostei</taxon>
        <taxon>Neoteleostei</taxon>
        <taxon>Acanthomorphata</taxon>
        <taxon>Anabantaria</taxon>
        <taxon>Anabantiformes</taxon>
        <taxon>Channoidei</taxon>
        <taxon>Channidae</taxon>
        <taxon>Channa</taxon>
    </lineage>
</organism>
<keyword evidence="2" id="KW-1185">Reference proteome</keyword>
<sequence>MVVDFRRNLGDYFPLDIGGCLVEIVRNTKFLGVHLAENLVPQHQHLQQKIPAASLLLE</sequence>
<proteinExistence type="predicted"/>
<dbReference type="AlphaFoldDB" id="A0A6G1PVJ3"/>
<dbReference type="EMBL" id="CM015721">
    <property type="protein sequence ID" value="KAF3694340.1"/>
    <property type="molecule type" value="Genomic_DNA"/>
</dbReference>
<dbReference type="Proteomes" id="UP000503349">
    <property type="component" value="Chromosome 10"/>
</dbReference>
<evidence type="ECO:0000313" key="1">
    <source>
        <dbReference type="EMBL" id="KAF3694340.1"/>
    </source>
</evidence>
<name>A0A6G1PVJ3_CHAAH</name>
<gene>
    <name evidence="1" type="ORF">EXN66_Car010016</name>
</gene>
<reference evidence="1 2" key="1">
    <citation type="submission" date="2019-02" db="EMBL/GenBank/DDBJ databases">
        <title>Opniocepnalus argus genome.</title>
        <authorList>
            <person name="Zhou C."/>
            <person name="Xiao S."/>
        </authorList>
    </citation>
    <scope>NUCLEOTIDE SEQUENCE [LARGE SCALE GENOMIC DNA]</scope>
    <source>
        <strain evidence="1">OARG1902GOOAL</strain>
        <tissue evidence="1">Muscle</tissue>
    </source>
</reference>
<reference evidence="2" key="2">
    <citation type="submission" date="2019-02" db="EMBL/GenBank/DDBJ databases">
        <title>Opniocepnalus argus Var Kimnra genome.</title>
        <authorList>
            <person name="Zhou C."/>
            <person name="Xiao S."/>
        </authorList>
    </citation>
    <scope>NUCLEOTIDE SEQUENCE [LARGE SCALE GENOMIC DNA]</scope>
</reference>